<comment type="caution">
    <text evidence="1">The sequence shown here is derived from an EMBL/GenBank/DDBJ whole genome shotgun (WGS) entry which is preliminary data.</text>
</comment>
<protein>
    <recommendedName>
        <fullName evidence="3">Fe2OG dioxygenase domain-containing protein</fullName>
    </recommendedName>
</protein>
<name>A0ABU5I1M6_9HYPH</name>
<dbReference type="Gene3D" id="2.60.120.620">
    <property type="entry name" value="q2cbj1_9rhob like domain"/>
    <property type="match status" value="1"/>
</dbReference>
<sequence length="266" mass="29566">MLRVTEIRHGHSDPDELAHAFGGVIGGEVDVIWLRGFVSPEICAAIAQRFDASDEAKPRADNVPGIMVGESHYFKSPDDYYQRCHDTVAAVEGLFEGISPVREFYKQIADGLNLTIRPARHDGGEALHTRAIEWKDKSDDDFLLQPHDDVSQVFCERNDNWEISEIGTLVAINFYARCEAGQGMLRVYDLRHSPEIAKQIGLECKGYPYPPEMIAGADLFDVPVASGDFAIINGALIHGVLKSNGGRIVLNSFIGDVSEREFIYWT</sequence>
<accession>A0ABU5I1M6</accession>
<dbReference type="RefSeq" id="WP_322186724.1">
    <property type="nucleotide sequence ID" value="NZ_JAXLPB010000002.1"/>
</dbReference>
<evidence type="ECO:0008006" key="3">
    <source>
        <dbReference type="Google" id="ProtNLM"/>
    </source>
</evidence>
<gene>
    <name evidence="1" type="ORF">U0C82_08985</name>
</gene>
<dbReference type="Proteomes" id="UP001294412">
    <property type="component" value="Unassembled WGS sequence"/>
</dbReference>
<dbReference type="EMBL" id="JAXLPB010000002">
    <property type="protein sequence ID" value="MDY8109276.1"/>
    <property type="molecule type" value="Genomic_DNA"/>
</dbReference>
<organism evidence="1 2">
    <name type="scientific">Fulvimarina uroteuthidis</name>
    <dbReference type="NCBI Taxonomy" id="3098149"/>
    <lineage>
        <taxon>Bacteria</taxon>
        <taxon>Pseudomonadati</taxon>
        <taxon>Pseudomonadota</taxon>
        <taxon>Alphaproteobacteria</taxon>
        <taxon>Hyphomicrobiales</taxon>
        <taxon>Aurantimonadaceae</taxon>
        <taxon>Fulvimarina</taxon>
    </lineage>
</organism>
<evidence type="ECO:0000313" key="1">
    <source>
        <dbReference type="EMBL" id="MDY8109276.1"/>
    </source>
</evidence>
<proteinExistence type="predicted"/>
<reference evidence="1 2" key="1">
    <citation type="submission" date="2023-12" db="EMBL/GenBank/DDBJ databases">
        <title>Description of Novel Strain Fulvimarina sp. 2208YS6-2-32 isolated from Uroteuthis (Photololigo) edulis.</title>
        <authorList>
            <person name="Park J.-S."/>
        </authorList>
    </citation>
    <scope>NUCLEOTIDE SEQUENCE [LARGE SCALE GENOMIC DNA]</scope>
    <source>
        <strain evidence="1 2">2208YS6-2-32</strain>
    </source>
</reference>
<evidence type="ECO:0000313" key="2">
    <source>
        <dbReference type="Proteomes" id="UP001294412"/>
    </source>
</evidence>
<keyword evidence="2" id="KW-1185">Reference proteome</keyword>